<accession>A0ABR7EI77</accession>
<proteinExistence type="predicted"/>
<comment type="caution">
    <text evidence="1">The sequence shown here is derived from an EMBL/GenBank/DDBJ whole genome shotgun (WGS) entry which is preliminary data.</text>
</comment>
<dbReference type="Proteomes" id="UP000606889">
    <property type="component" value="Unassembled WGS sequence"/>
</dbReference>
<evidence type="ECO:0000313" key="1">
    <source>
        <dbReference type="EMBL" id="MBC5649458.1"/>
    </source>
</evidence>
<dbReference type="RefSeq" id="WP_186858909.1">
    <property type="nucleotide sequence ID" value="NZ_JACOON010000008.1"/>
</dbReference>
<dbReference type="Pfam" id="PF09719">
    <property type="entry name" value="C_GCAxxG_C_C"/>
    <property type="match status" value="1"/>
</dbReference>
<organism evidence="1 2">
    <name type="scientific">Christensenella tenuis</name>
    <dbReference type="NCBI Taxonomy" id="2763033"/>
    <lineage>
        <taxon>Bacteria</taxon>
        <taxon>Bacillati</taxon>
        <taxon>Bacillota</taxon>
        <taxon>Clostridia</taxon>
        <taxon>Christensenellales</taxon>
        <taxon>Christensenellaceae</taxon>
        <taxon>Christensenella</taxon>
    </lineage>
</organism>
<dbReference type="EMBL" id="JACOON010000008">
    <property type="protein sequence ID" value="MBC5649458.1"/>
    <property type="molecule type" value="Genomic_DNA"/>
</dbReference>
<sequence>MKEAEVLKQFGEGFDCSQVILMDCAQELGMSREEAAKLAACFGGGMWQGDTCGAVSGALMAIGCKYGHSEPNDSDTKNEMLAKLNEFQTKFKEKRGTLICRELLGYDLSKTEEMQKIMDEGLLTTLCPKIVCEVKEVLQQVL</sequence>
<reference evidence="1 2" key="1">
    <citation type="submission" date="2020-08" db="EMBL/GenBank/DDBJ databases">
        <title>Genome public.</title>
        <authorList>
            <person name="Liu C."/>
            <person name="Sun Q."/>
        </authorList>
    </citation>
    <scope>NUCLEOTIDE SEQUENCE [LARGE SCALE GENOMIC DNA]</scope>
    <source>
        <strain evidence="1 2">NSJ-35</strain>
    </source>
</reference>
<keyword evidence="2" id="KW-1185">Reference proteome</keyword>
<dbReference type="NCBIfam" id="TIGR01909">
    <property type="entry name" value="C_GCAxxG_C_C"/>
    <property type="match status" value="1"/>
</dbReference>
<gene>
    <name evidence="1" type="ORF">H8S18_14010</name>
</gene>
<protein>
    <submittedName>
        <fullName evidence="1">C_GCAxxG_C_C family protein</fullName>
    </submittedName>
</protein>
<name>A0ABR7EI77_9FIRM</name>
<evidence type="ECO:0000313" key="2">
    <source>
        <dbReference type="Proteomes" id="UP000606889"/>
    </source>
</evidence>
<dbReference type="InterPro" id="IPR010181">
    <property type="entry name" value="CGCAxxGCC_motif"/>
</dbReference>